<protein>
    <submittedName>
        <fullName evidence="1">Uncharacterized protein</fullName>
    </submittedName>
</protein>
<dbReference type="AlphaFoldDB" id="A0A2D0JJF6"/>
<dbReference type="EMBL" id="NITZ01000045">
    <property type="protein sequence ID" value="PHM45587.1"/>
    <property type="molecule type" value="Genomic_DNA"/>
</dbReference>
<dbReference type="OrthoDB" id="6638320at2"/>
<organism evidence="1 2">
    <name type="scientific">Xenorhabdus miraniensis</name>
    <dbReference type="NCBI Taxonomy" id="351674"/>
    <lineage>
        <taxon>Bacteria</taxon>
        <taxon>Pseudomonadati</taxon>
        <taxon>Pseudomonadota</taxon>
        <taxon>Gammaproteobacteria</taxon>
        <taxon>Enterobacterales</taxon>
        <taxon>Morganellaceae</taxon>
        <taxon>Xenorhabdus</taxon>
    </lineage>
</organism>
<evidence type="ECO:0000313" key="2">
    <source>
        <dbReference type="Proteomes" id="UP000221980"/>
    </source>
</evidence>
<keyword evidence="2" id="KW-1185">Reference proteome</keyword>
<accession>A0A2D0JJF6</accession>
<comment type="caution">
    <text evidence="1">The sequence shown here is derived from an EMBL/GenBank/DDBJ whole genome shotgun (WGS) entry which is preliminary data.</text>
</comment>
<reference evidence="1 2" key="1">
    <citation type="journal article" date="2017" name="Nat. Microbiol.">
        <title>Natural product diversity associated with the nematode symbionts Photorhabdus and Xenorhabdus.</title>
        <authorList>
            <person name="Tobias N.J."/>
            <person name="Wolff H."/>
            <person name="Djahanschiri B."/>
            <person name="Grundmann F."/>
            <person name="Kronenwerth M."/>
            <person name="Shi Y.M."/>
            <person name="Simonyi S."/>
            <person name="Grun P."/>
            <person name="Shapiro-Ilan D."/>
            <person name="Pidot S.J."/>
            <person name="Stinear T.P."/>
            <person name="Ebersberger I."/>
            <person name="Bode H.B."/>
        </authorList>
    </citation>
    <scope>NUCLEOTIDE SEQUENCE [LARGE SCALE GENOMIC DNA]</scope>
    <source>
        <strain evidence="1 2">DSM 17902</strain>
    </source>
</reference>
<dbReference type="RefSeq" id="WP_099116011.1">
    <property type="nucleotide sequence ID" value="NZ_CAWNQI010000079.1"/>
</dbReference>
<proteinExistence type="predicted"/>
<sequence length="61" mass="6663">MARVITYKDDNLEHLPAGWLSGLVTLCGLSDFSEGDDGGDMNEIHEGIVTCDVCRDMARYG</sequence>
<evidence type="ECO:0000313" key="1">
    <source>
        <dbReference type="EMBL" id="PHM45587.1"/>
    </source>
</evidence>
<name>A0A2D0JJF6_9GAMM</name>
<gene>
    <name evidence="1" type="ORF">Xmir_04266</name>
</gene>
<dbReference type="Proteomes" id="UP000221980">
    <property type="component" value="Unassembled WGS sequence"/>
</dbReference>